<dbReference type="PANTHER" id="PTHR10127:SF814">
    <property type="entry name" value="MEPRIN A SUBUNIT BETA"/>
    <property type="match status" value="1"/>
</dbReference>
<dbReference type="Proteomes" id="UP000218231">
    <property type="component" value="Unassembled WGS sequence"/>
</dbReference>
<dbReference type="PRINTS" id="PR00480">
    <property type="entry name" value="ASTACIN"/>
</dbReference>
<feature type="domain" description="C-type lectin" evidence="4">
    <location>
        <begin position="665"/>
        <end position="758"/>
    </location>
</feature>
<dbReference type="CDD" id="cd00037">
    <property type="entry name" value="CLECT"/>
    <property type="match status" value="1"/>
</dbReference>
<evidence type="ECO:0000256" key="2">
    <source>
        <dbReference type="PROSITE-ProRule" id="PRU01211"/>
    </source>
</evidence>
<dbReference type="EMBL" id="LIAE01006459">
    <property type="protein sequence ID" value="PAV89283.1"/>
    <property type="molecule type" value="Genomic_DNA"/>
</dbReference>
<evidence type="ECO:0000259" key="4">
    <source>
        <dbReference type="PROSITE" id="PS50041"/>
    </source>
</evidence>
<dbReference type="OrthoDB" id="5780917at2759"/>
<feature type="domain" description="C-type lectin" evidence="4">
    <location>
        <begin position="107"/>
        <end position="215"/>
    </location>
</feature>
<dbReference type="GO" id="GO:0006508">
    <property type="term" value="P:proteolysis"/>
    <property type="evidence" value="ECO:0007669"/>
    <property type="project" value="UniProtKB-KW"/>
</dbReference>
<comment type="caution">
    <text evidence="6">The sequence shown here is derived from an EMBL/GenBank/DDBJ whole genome shotgun (WGS) entry which is preliminary data.</text>
</comment>
<gene>
    <name evidence="6" type="ORF">WR25_23019</name>
</gene>
<evidence type="ECO:0000259" key="5">
    <source>
        <dbReference type="PROSITE" id="PS51864"/>
    </source>
</evidence>
<dbReference type="Pfam" id="PF01400">
    <property type="entry name" value="Astacin"/>
    <property type="match status" value="1"/>
</dbReference>
<organism evidence="6 7">
    <name type="scientific">Diploscapter pachys</name>
    <dbReference type="NCBI Taxonomy" id="2018661"/>
    <lineage>
        <taxon>Eukaryota</taxon>
        <taxon>Metazoa</taxon>
        <taxon>Ecdysozoa</taxon>
        <taxon>Nematoda</taxon>
        <taxon>Chromadorea</taxon>
        <taxon>Rhabditida</taxon>
        <taxon>Rhabditina</taxon>
        <taxon>Rhabditomorpha</taxon>
        <taxon>Rhabditoidea</taxon>
        <taxon>Rhabditidae</taxon>
        <taxon>Diploscapter</taxon>
    </lineage>
</organism>
<keyword evidence="3" id="KW-0479">Metal-binding</keyword>
<evidence type="ECO:0000313" key="6">
    <source>
        <dbReference type="EMBL" id="PAV89283.1"/>
    </source>
</evidence>
<dbReference type="Gene3D" id="3.10.100.10">
    <property type="entry name" value="Mannose-Binding Protein A, subunit A"/>
    <property type="match status" value="2"/>
</dbReference>
<evidence type="ECO:0000313" key="7">
    <source>
        <dbReference type="Proteomes" id="UP000218231"/>
    </source>
</evidence>
<dbReference type="InterPro" id="IPR016186">
    <property type="entry name" value="C-type_lectin-like/link_sf"/>
</dbReference>
<feature type="domain" description="Peptidase M12A" evidence="5">
    <location>
        <begin position="276"/>
        <end position="471"/>
    </location>
</feature>
<dbReference type="AlphaFoldDB" id="A0A2A2LSV2"/>
<keyword evidence="3" id="KW-0378">Hydrolase</keyword>
<dbReference type="PROSITE" id="PS50041">
    <property type="entry name" value="C_TYPE_LECTIN_2"/>
    <property type="match status" value="2"/>
</dbReference>
<keyword evidence="3" id="KW-0645">Protease</keyword>
<dbReference type="GO" id="GO:0008270">
    <property type="term" value="F:zinc ion binding"/>
    <property type="evidence" value="ECO:0007669"/>
    <property type="project" value="InterPro"/>
</dbReference>
<keyword evidence="7" id="KW-1185">Reference proteome</keyword>
<evidence type="ECO:0000256" key="1">
    <source>
        <dbReference type="ARBA" id="ARBA00023157"/>
    </source>
</evidence>
<dbReference type="InterPro" id="IPR006026">
    <property type="entry name" value="Peptidase_Metallo"/>
</dbReference>
<keyword evidence="3" id="KW-0862">Zinc</keyword>
<keyword evidence="3" id="KW-0482">Metalloprotease</keyword>
<comment type="cofactor">
    <cofactor evidence="3">
        <name>Zn(2+)</name>
        <dbReference type="ChEBI" id="CHEBI:29105"/>
    </cofactor>
    <text evidence="3">Binds 1 zinc ion per subunit.</text>
</comment>
<accession>A0A2A2LSV2</accession>
<sequence length="971" mass="107341">MHNPMNSEYGMFMWVGITRVNGSNQFIDAKGSEPKFFNWHAPNEPNNVVAQMSFVKLIQPSLANLTGAMGQDRVTLKVKVNQSICKNKLIKSIENGTSHCPMNFELISGSCYSKINDKVGHNEAEAACTKLHKSSHLAVFKNEKENDAVSKKPNNLNGKEDCVESEIFVDENGNVAKYFNWDKNEPNNVNGQEACVEVFENHISRVRGLMNDINCLTGESFPLCQIDPIPISKYEAQHLSKDATFEKMKFSYGFTILFLLLASVNSHEDHREKRQAAITLRKWAQNTVYYYLYGLSTHQNDIKNRVISKFQLSTCINFVVNATARNRIKIYSDPAVNGCTSSNIGCKAGEQTIIMGTNCKYEGQLAKAFMHALGFYRMEVRSDRDTYVTFNSPSVHPDLVAGIGAINTTYSSNLLPYNYGSVLHSSYDAYVYEGSTNFPLIPKTSNYFWTIGSGIISSYDLNLVNTFYYCNNSCTGTKPTCVNGGNVNTRTCDKCNCPLGYAGTTCNTKPSDGGQQLTATTAWQNLSITISIVGTSPETPVPYLTRTYWIAKPAGSAYVQFKYLSFSAFGQTECDPGCKKFGVEIRYNANQELTSPRACCDYFKNMIVSSNLAITPIFAYTTSYKTFVLQYRAAGANDSQTPPPEVYTTTTPAPVNSCPTGWDFILGNCYKKLSGSMTYDAAVSACAAANPAAKLPKIYNQAQNDALTSKYGYDFVLGIIRTAPGSPKFKYSDDGTSPSYYNWDIDNPDNNGGVEDSCSSCSAPATILQNGAMTGLCSSPKALGYTTSNSSLASVCRVTVTCNNPGKIYVHTTHPVHGQCMENDNSMWYQCRNGRWEMFVNTFDWQGWTPFDQIYCPDVTATTAPTTTTALPGSSCASCTGSVEVLQGGLLIALPVQDQSKFFREEMTVTCNNPGKIRAFLTEKNGCVENDNSMWYQCRYGYWQMFLGDGVWEQVDQIYCPGESVTTDIYG</sequence>
<dbReference type="SMART" id="SM00235">
    <property type="entry name" value="ZnMc"/>
    <property type="match status" value="1"/>
</dbReference>
<comment type="caution">
    <text evidence="2">Lacks conserved residue(s) required for the propagation of feature annotation.</text>
</comment>
<dbReference type="InterPro" id="IPR024079">
    <property type="entry name" value="MetalloPept_cat_dom_sf"/>
</dbReference>
<dbReference type="PANTHER" id="PTHR10127">
    <property type="entry name" value="DISCOIDIN, CUB, EGF, LAMININ , AND ZINC METALLOPROTEASE DOMAIN CONTAINING"/>
    <property type="match status" value="1"/>
</dbReference>
<dbReference type="GO" id="GO:0004222">
    <property type="term" value="F:metalloendopeptidase activity"/>
    <property type="evidence" value="ECO:0007669"/>
    <property type="project" value="UniProtKB-UniRule"/>
</dbReference>
<feature type="disulfide bond" evidence="2">
    <location>
        <begin position="315"/>
        <end position="470"/>
    </location>
</feature>
<dbReference type="SUPFAM" id="SSF56436">
    <property type="entry name" value="C-type lectin-like"/>
    <property type="match status" value="2"/>
</dbReference>
<reference evidence="6 7" key="1">
    <citation type="journal article" date="2017" name="Curr. Biol.">
        <title>Genome architecture and evolution of a unichromosomal asexual nematode.</title>
        <authorList>
            <person name="Fradin H."/>
            <person name="Zegar C."/>
            <person name="Gutwein M."/>
            <person name="Lucas J."/>
            <person name="Kovtun M."/>
            <person name="Corcoran D."/>
            <person name="Baugh L.R."/>
            <person name="Kiontke K."/>
            <person name="Gunsalus K."/>
            <person name="Fitch D.H."/>
            <person name="Piano F."/>
        </authorList>
    </citation>
    <scope>NUCLEOTIDE SEQUENCE [LARGE SCALE GENOMIC DNA]</scope>
    <source>
        <strain evidence="6">PF1309</strain>
    </source>
</reference>
<proteinExistence type="predicted"/>
<dbReference type="SUPFAM" id="SSF55486">
    <property type="entry name" value="Metalloproteases ('zincins'), catalytic domain"/>
    <property type="match status" value="1"/>
</dbReference>
<dbReference type="SMART" id="SM00034">
    <property type="entry name" value="CLECT"/>
    <property type="match status" value="2"/>
</dbReference>
<protein>
    <recommendedName>
        <fullName evidence="3">Metalloendopeptidase</fullName>
        <ecNumber evidence="3">3.4.24.-</ecNumber>
    </recommendedName>
</protein>
<dbReference type="InterPro" id="IPR016187">
    <property type="entry name" value="CTDL_fold"/>
</dbReference>
<dbReference type="InterPro" id="IPR001506">
    <property type="entry name" value="Peptidase_M12A"/>
</dbReference>
<dbReference type="Gene3D" id="3.40.390.10">
    <property type="entry name" value="Collagenase (Catalytic Domain)"/>
    <property type="match status" value="1"/>
</dbReference>
<evidence type="ECO:0000256" key="3">
    <source>
        <dbReference type="RuleBase" id="RU361183"/>
    </source>
</evidence>
<dbReference type="InterPro" id="IPR001304">
    <property type="entry name" value="C-type_lectin-like"/>
</dbReference>
<dbReference type="PROSITE" id="PS51864">
    <property type="entry name" value="ASTACIN"/>
    <property type="match status" value="1"/>
</dbReference>
<dbReference type="EC" id="3.4.24.-" evidence="3"/>
<keyword evidence="1 2" id="KW-1015">Disulfide bond</keyword>
<name>A0A2A2LSV2_9BILA</name>